<dbReference type="EMBL" id="LK052887">
    <property type="protein sequence ID" value="CDR39031.1"/>
    <property type="molecule type" value="Genomic_DNA"/>
</dbReference>
<dbReference type="InterPro" id="IPR050348">
    <property type="entry name" value="Protein-Tyr_Phosphatase"/>
</dbReference>
<dbReference type="PhylomeDB" id="A0A061AUK9"/>
<proteinExistence type="inferred from homology"/>
<evidence type="ECO:0000259" key="4">
    <source>
        <dbReference type="PROSITE" id="PS50055"/>
    </source>
</evidence>
<feature type="domain" description="Rhodanese" evidence="6">
    <location>
        <begin position="161"/>
        <end position="283"/>
    </location>
</feature>
<comment type="similarity">
    <text evidence="1">Belongs to the protein-tyrosine phosphatase family. Non-receptor class subfamily.</text>
</comment>
<gene>
    <name evidence="7" type="ORF">CYFA0S_02e11056g</name>
</gene>
<evidence type="ECO:0000259" key="6">
    <source>
        <dbReference type="PROSITE" id="PS50206"/>
    </source>
</evidence>
<dbReference type="Pfam" id="PF00102">
    <property type="entry name" value="Y_phosphatase"/>
    <property type="match status" value="1"/>
</dbReference>
<feature type="compositionally biased region" description="Polar residues" evidence="3">
    <location>
        <begin position="444"/>
        <end position="456"/>
    </location>
</feature>
<dbReference type="InterPro" id="IPR036873">
    <property type="entry name" value="Rhodanese-like_dom_sf"/>
</dbReference>
<dbReference type="Gene3D" id="3.40.250.10">
    <property type="entry name" value="Rhodanese-like domain"/>
    <property type="match status" value="1"/>
</dbReference>
<dbReference type="InterPro" id="IPR016130">
    <property type="entry name" value="Tyr_Pase_AS"/>
</dbReference>
<dbReference type="SMART" id="SM00404">
    <property type="entry name" value="PTPc_motif"/>
    <property type="match status" value="1"/>
</dbReference>
<dbReference type="PANTHER" id="PTHR19134:SF561">
    <property type="entry name" value="PROTEIN TYROSINE PHOSPHATASE 36E, ISOFORM A"/>
    <property type="match status" value="1"/>
</dbReference>
<evidence type="ECO:0000256" key="1">
    <source>
        <dbReference type="ARBA" id="ARBA00009649"/>
    </source>
</evidence>
<dbReference type="GO" id="GO:0004725">
    <property type="term" value="F:protein tyrosine phosphatase activity"/>
    <property type="evidence" value="ECO:0007669"/>
    <property type="project" value="UniProtKB-EC"/>
</dbReference>
<evidence type="ECO:0000259" key="5">
    <source>
        <dbReference type="PROSITE" id="PS50056"/>
    </source>
</evidence>
<dbReference type="SMART" id="SM00194">
    <property type="entry name" value="PTPc"/>
    <property type="match status" value="1"/>
</dbReference>
<name>A0A061AUK9_CYBFA</name>
<dbReference type="Gene3D" id="3.90.190.10">
    <property type="entry name" value="Protein tyrosine phosphatase superfamily"/>
    <property type="match status" value="1"/>
</dbReference>
<dbReference type="EC" id="3.1.3.48" evidence="2"/>
<dbReference type="Pfam" id="PF00581">
    <property type="entry name" value="Rhodanese"/>
    <property type="match status" value="1"/>
</dbReference>
<feature type="compositionally biased region" description="Low complexity" evidence="3">
    <location>
        <begin position="457"/>
        <end position="478"/>
    </location>
</feature>
<feature type="domain" description="Tyrosine-protein phosphatase" evidence="4">
    <location>
        <begin position="419"/>
        <end position="705"/>
    </location>
</feature>
<dbReference type="PANTHER" id="PTHR19134">
    <property type="entry name" value="RECEPTOR-TYPE TYROSINE-PROTEIN PHOSPHATASE"/>
    <property type="match status" value="1"/>
</dbReference>
<evidence type="ECO:0000313" key="7">
    <source>
        <dbReference type="EMBL" id="CDR39031.1"/>
    </source>
</evidence>
<dbReference type="PROSITE" id="PS50056">
    <property type="entry name" value="TYR_PHOSPHATASE_2"/>
    <property type="match status" value="1"/>
</dbReference>
<dbReference type="PROSITE" id="PS50206">
    <property type="entry name" value="RHODANESE_3"/>
    <property type="match status" value="1"/>
</dbReference>
<dbReference type="CDD" id="cd18533">
    <property type="entry name" value="PTP_fungal"/>
    <property type="match status" value="1"/>
</dbReference>
<feature type="domain" description="Tyrosine specific protein phosphatases" evidence="5">
    <location>
        <begin position="601"/>
        <end position="696"/>
    </location>
</feature>
<dbReference type="SUPFAM" id="SSF52799">
    <property type="entry name" value="(Phosphotyrosine protein) phosphatases II"/>
    <property type="match status" value="1"/>
</dbReference>
<evidence type="ECO:0000256" key="3">
    <source>
        <dbReference type="SAM" id="MobiDB-lite"/>
    </source>
</evidence>
<protein>
    <recommendedName>
        <fullName evidence="2">protein-tyrosine-phosphatase</fullName>
        <ecNumber evidence="2">3.1.3.48</ecNumber>
    </recommendedName>
</protein>
<dbReference type="InterPro" id="IPR001763">
    <property type="entry name" value="Rhodanese-like_dom"/>
</dbReference>
<dbReference type="PROSITE" id="PS50055">
    <property type="entry name" value="TYR_PHOSPHATASE_PTP"/>
    <property type="match status" value="1"/>
</dbReference>
<feature type="region of interest" description="Disordered" evidence="3">
    <location>
        <begin position="47"/>
        <end position="89"/>
    </location>
</feature>
<dbReference type="SUPFAM" id="SSF52821">
    <property type="entry name" value="Rhodanese/Cell cycle control phosphatase"/>
    <property type="match status" value="1"/>
</dbReference>
<organism evidence="7">
    <name type="scientific">Cyberlindnera fabianii</name>
    <name type="common">Yeast</name>
    <name type="synonym">Hansenula fabianii</name>
    <dbReference type="NCBI Taxonomy" id="36022"/>
    <lineage>
        <taxon>Eukaryota</taxon>
        <taxon>Fungi</taxon>
        <taxon>Dikarya</taxon>
        <taxon>Ascomycota</taxon>
        <taxon>Saccharomycotina</taxon>
        <taxon>Saccharomycetes</taxon>
        <taxon>Phaffomycetales</taxon>
        <taxon>Phaffomycetaceae</taxon>
        <taxon>Cyberlindnera</taxon>
    </lineage>
</organism>
<feature type="compositionally biased region" description="Polar residues" evidence="3">
    <location>
        <begin position="390"/>
        <end position="404"/>
    </location>
</feature>
<dbReference type="PRINTS" id="PR00700">
    <property type="entry name" value="PRTYPHPHTASE"/>
</dbReference>
<dbReference type="InterPro" id="IPR003595">
    <property type="entry name" value="Tyr_Pase_cat"/>
</dbReference>
<dbReference type="PROSITE" id="PS00383">
    <property type="entry name" value="TYR_PHOSPHATASE_1"/>
    <property type="match status" value="1"/>
</dbReference>
<evidence type="ECO:0000256" key="2">
    <source>
        <dbReference type="ARBA" id="ARBA00013064"/>
    </source>
</evidence>
<dbReference type="VEuPathDB" id="FungiDB:BON22_3488"/>
<dbReference type="InterPro" id="IPR029021">
    <property type="entry name" value="Prot-tyrosine_phosphatase-like"/>
</dbReference>
<dbReference type="InterPro" id="IPR000387">
    <property type="entry name" value="Tyr_Pase_dom"/>
</dbReference>
<feature type="compositionally biased region" description="Low complexity" evidence="3">
    <location>
        <begin position="61"/>
        <end position="77"/>
    </location>
</feature>
<dbReference type="OrthoDB" id="6058203at2759"/>
<accession>A0A061AUK9</accession>
<reference evidence="7" key="1">
    <citation type="journal article" date="2014" name="Genome Announc.">
        <title>Genome sequence of the yeast Cyberlindnera fabianii (Hansenula fabianii).</title>
        <authorList>
            <person name="Freel K.C."/>
            <person name="Sarilar V."/>
            <person name="Neuveglise C."/>
            <person name="Devillers H."/>
            <person name="Friedrich A."/>
            <person name="Schacherer J."/>
        </authorList>
    </citation>
    <scope>NUCLEOTIDE SEQUENCE</scope>
    <source>
        <strain evidence="7">YJS4271</strain>
    </source>
</reference>
<feature type="region of interest" description="Disordered" evidence="3">
    <location>
        <begin position="389"/>
        <end position="408"/>
    </location>
</feature>
<sequence length="718" mass="79369">MATSAETSPCLPTDHCYFGFDKSSSSSTASGGSPCTRAAVTYNSSNASPAASGLSKLVSNSPPSASSAPSASSTSTSKKMLDSSKPLPALPVMPAMPQISITVSPPSSPFNSQDLQKKVSRLPHQLNVAHAHSKFTDMANMGIGSIKSTEEFKALTQNIGDAIDVVILDLRPFNQYNVSRVKDSLSICVPTTLLKRSSFHLSNIFKTMVASQEQILQSKLESQRDLRVIFYDSSSNLKHCSLHLHQIIKKFQDSINDYDKNIDLYIVDEGFSMFEKSEMGSTGHHLIDNTKFKEPGMQDTTESGGAFASFVLPSADPASTFIMSLKNNSAFPDTKGTVLRAPTFKDPNELPIWLQRYSKPDAVNSIISNFMNIENLENARIGASVKRKSISTGSNRSPASSIQSPGDHITLNGSEYGFKNRYPNILPYEHSRVKLMPSPMSGANTPFGNPGSLTVKPTSSSVSPNASVSTSSNNSATSKRTDDYFNANFLSVPQVNSDAKYIATQAPLPATINDFWKVVWSNNVELVISLTNLAENGMKKSDVYWQESSMVHLVSEEDNFQGVENLTVRTIELTKRGQTRTVHQLHLKCWPDFGTVKYSELHNLIRVRDFFSKDKKTPIVVHCSAGCGRTGVFITIDILIEAFKKLQMKRLSEDDDKMTDSNIIDIWRTDEDLIYLTVQQLRKQRISMVQSLDQFVFCYESILEYFASMQKENTDQTH</sequence>
<feature type="region of interest" description="Disordered" evidence="3">
    <location>
        <begin position="444"/>
        <end position="479"/>
    </location>
</feature>
<dbReference type="InterPro" id="IPR000242">
    <property type="entry name" value="PTP_cat"/>
</dbReference>
<dbReference type="AlphaFoldDB" id="A0A061AUK9"/>